<dbReference type="PROSITE" id="PS50974">
    <property type="entry name" value="ADOMET_ACTIVATION"/>
    <property type="match status" value="1"/>
</dbReference>
<feature type="region of interest" description="Disordered" evidence="25">
    <location>
        <begin position="876"/>
        <end position="909"/>
    </location>
</feature>
<feature type="domain" description="B12-binding N-terminal" evidence="30">
    <location>
        <begin position="654"/>
        <end position="747"/>
    </location>
</feature>
<evidence type="ECO:0000256" key="16">
    <source>
        <dbReference type="ARBA" id="ARBA00023167"/>
    </source>
</evidence>
<proteinExistence type="inferred from homology"/>
<dbReference type="OrthoDB" id="9803687at2"/>
<dbReference type="UniPathway" id="UPA00051">
    <property type="reaction ID" value="UER00081"/>
</dbReference>
<dbReference type="PROSITE" id="PS50970">
    <property type="entry name" value="HCY"/>
    <property type="match status" value="1"/>
</dbReference>
<keyword evidence="10 20" id="KW-0846">Cobalamin</keyword>
<dbReference type="InterPro" id="IPR011822">
    <property type="entry name" value="MetH"/>
</dbReference>
<dbReference type="FunFam" id="3.20.20.330:FF:000001">
    <property type="entry name" value="Methionine synthase"/>
    <property type="match status" value="1"/>
</dbReference>
<evidence type="ECO:0000256" key="12">
    <source>
        <dbReference type="ARBA" id="ARBA00022691"/>
    </source>
</evidence>
<comment type="pathway">
    <text evidence="4 20">Amino-acid biosynthesis; L-methionine biosynthesis via de novo pathway; L-methionine from L-homocysteine (MetH route): step 1/1.</text>
</comment>
<evidence type="ECO:0000256" key="17">
    <source>
        <dbReference type="ARBA" id="ARBA00023285"/>
    </source>
</evidence>
<dbReference type="InterPro" id="IPR011005">
    <property type="entry name" value="Dihydropteroate_synth-like_sf"/>
</dbReference>
<dbReference type="Proteomes" id="UP000321827">
    <property type="component" value="Unassembled WGS sequence"/>
</dbReference>
<comment type="catalytic activity">
    <reaction evidence="1 20">
        <text>(6S)-5-methyl-5,6,7,8-tetrahydrofolate + L-homocysteine = (6S)-5,6,7,8-tetrahydrofolate + L-methionine</text>
        <dbReference type="Rhea" id="RHEA:11172"/>
        <dbReference type="ChEBI" id="CHEBI:18608"/>
        <dbReference type="ChEBI" id="CHEBI:57453"/>
        <dbReference type="ChEBI" id="CHEBI:57844"/>
        <dbReference type="ChEBI" id="CHEBI:58199"/>
        <dbReference type="EC" id="2.1.1.13"/>
    </reaction>
</comment>
<dbReference type="Pfam" id="PF02574">
    <property type="entry name" value="S-methyl_trans"/>
    <property type="match status" value="1"/>
</dbReference>
<evidence type="ECO:0000256" key="4">
    <source>
        <dbReference type="ARBA" id="ARBA00005178"/>
    </source>
</evidence>
<dbReference type="SUPFAM" id="SSF56507">
    <property type="entry name" value="Methionine synthase activation domain-like"/>
    <property type="match status" value="1"/>
</dbReference>
<dbReference type="EMBL" id="BJXN01000002">
    <property type="protein sequence ID" value="GEM88890.1"/>
    <property type="molecule type" value="Genomic_DNA"/>
</dbReference>
<dbReference type="Pfam" id="PF02965">
    <property type="entry name" value="Met_synt_B12"/>
    <property type="match status" value="1"/>
</dbReference>
<dbReference type="InterPro" id="IPR033706">
    <property type="entry name" value="Met_synthase_B12-bd"/>
</dbReference>
<feature type="domain" description="AdoMet activation" evidence="28">
    <location>
        <begin position="884"/>
        <end position="1188"/>
    </location>
</feature>
<feature type="domain" description="B12-binding" evidence="29">
    <location>
        <begin position="747"/>
        <end position="882"/>
    </location>
</feature>
<keyword evidence="16 20" id="KW-0486">Methionine biosynthesis</keyword>
<dbReference type="InterPro" id="IPR050554">
    <property type="entry name" value="Met_Synthase/Corrinoid"/>
</dbReference>
<evidence type="ECO:0000256" key="7">
    <source>
        <dbReference type="ARBA" id="ARBA00013998"/>
    </source>
</evidence>
<dbReference type="CDD" id="cd00740">
    <property type="entry name" value="MeTr"/>
    <property type="match status" value="1"/>
</dbReference>
<dbReference type="PIRSF" id="PIRSF000381">
    <property type="entry name" value="MetH"/>
    <property type="match status" value="1"/>
</dbReference>
<dbReference type="CDD" id="cd02069">
    <property type="entry name" value="methionine_synthase_B12_BD"/>
    <property type="match status" value="1"/>
</dbReference>
<evidence type="ECO:0000256" key="25">
    <source>
        <dbReference type="SAM" id="MobiDB-lite"/>
    </source>
</evidence>
<evidence type="ECO:0000256" key="21">
    <source>
        <dbReference type="PIRSR" id="PIRSR000381-1"/>
    </source>
</evidence>
<evidence type="ECO:0000313" key="32">
    <source>
        <dbReference type="Proteomes" id="UP000321827"/>
    </source>
</evidence>
<feature type="binding site" evidence="22">
    <location>
        <begin position="1184"/>
        <end position="1185"/>
    </location>
    <ligand>
        <name>S-adenosyl-L-methionine</name>
        <dbReference type="ChEBI" id="CHEBI:59789"/>
    </ligand>
</feature>
<comment type="cofactor">
    <cofactor evidence="3 20 21">
        <name>methylcob(III)alamin</name>
        <dbReference type="ChEBI" id="CHEBI:28115"/>
    </cofactor>
</comment>
<keyword evidence="15 20" id="KW-0862">Zinc</keyword>
<dbReference type="InterPro" id="IPR003726">
    <property type="entry name" value="HCY_dom"/>
</dbReference>
<dbReference type="Gene3D" id="3.10.196.10">
    <property type="entry name" value="Vitamin B12-dependent methionine synthase, activation domain"/>
    <property type="match status" value="1"/>
</dbReference>
<protein>
    <recommendedName>
        <fullName evidence="7 19">Methionine synthase</fullName>
        <ecNumber evidence="6 19">2.1.1.13</ecNumber>
    </recommendedName>
    <alternativeName>
        <fullName evidence="20">5-methyltetrahydrofolate--homocysteine methyltransferase</fullName>
    </alternativeName>
</protein>
<evidence type="ECO:0000256" key="18">
    <source>
        <dbReference type="ARBA" id="ARBA00025552"/>
    </source>
</evidence>
<dbReference type="Gene3D" id="3.20.20.330">
    <property type="entry name" value="Homocysteine-binding-like domain"/>
    <property type="match status" value="1"/>
</dbReference>
<evidence type="ECO:0000256" key="22">
    <source>
        <dbReference type="PIRSR" id="PIRSR000381-2"/>
    </source>
</evidence>
<dbReference type="InterPro" id="IPR004223">
    <property type="entry name" value="VitB12-dep_Met_synth_activ_dom"/>
</dbReference>
<dbReference type="Pfam" id="PF02607">
    <property type="entry name" value="B12-binding_2"/>
    <property type="match status" value="1"/>
</dbReference>
<feature type="binding site" evidence="22">
    <location>
        <begin position="757"/>
        <end position="761"/>
    </location>
    <ligand>
        <name>methylcob(III)alamin</name>
        <dbReference type="ChEBI" id="CHEBI:28115"/>
    </ligand>
</feature>
<sequence length="1188" mass="131302">MAHDHEHAPKGSGWGELPLPRTRYDLTERARRFPYLRAISERVLVFDGAMGTELQKYALKPEDYGGAEYDGCPEILNLTRPDVIREIHESYLEAGADVIETNTFGVMPHVIGEYGLADRARELAEAGARLAREAADAFGTPEKPRFVAGSLGPGTKLISLGQISWDELFESYRTAARGLIAGGVDVIVIETAQDILQVRCAVQAVRQAMRDEGREVPLQTQVTIETTGQMLVGSDAEAALVALESLPVDVVGMNCATGPDLMDPHIRVFAGRASRPTVCMPNAGLPRNEGGRVVYDLTPEELARWQTKFVTEYGLNVVGGCCGTGPEHVRALSQALADVPQTRPRPPRLEPPAVASLYQAIELRPQAGVLMIGERTNATGSKKFRELLFAGDLDGIVELAQDQVAGGAQMLDVSVAWTGRDEKADMVRVVERLAREVDAALMIDSTQPEVIEAALERVPGRPVVNSVNFEDGEAKFDRIAELARAHGAAVVALTIDEEGMAKTVERKLVVAERIYRRLVERHGFLPEDILFDLLTFPITQGDEDTRRLALATLEAMRYLKDALPGVGFVLGVSNVSFGLKPAARKVLNAVFLHEAQQAGLTAAIVHPGKIVPVNQIPEEAVRLARDLIYDRREEGYDPLFAFIDYFESHTLDEAREDEAERPVEERLHRRIVEGRKKGLEEDLAEALENHRAEEIINEILLGGMQEVGDLFGSGQMQLPFVLKSAEVMKAAVAWLEPHMEKKEDAHKGTLVLATVKGDVHDIGKNLVDIILSNNGYRVINLGIKQPIDSILEAVERYRPDAVGMSGLLVKSTAVMKENLEHMAALGHRIPVILGGAALNRRYVERDLRAVYPGTVHYAPDAFAGLKLMEEIVRSRGREEAAAPARETRPRARVAPTRAGPPGPPPRVPRPPFFGRRVAAAGELDLFTIARYLNENALFRGQWGYKRGKLSPEEHRALIEREARPRLRRWLGRAAREDLLEPRAVYGFWPAAREGDEVVLFDPETGDELERFAFPRQAGGGLSLADYFRPRGAEPLEDEANWFPESAWNAGARDVMALMAVTMGPRASAFSQRLFDAGEYEDYLLFHGLSVEMTEALAEYWHKRLRQQWGIAGADATDLQKLFAQGYQGARYAPGYPACPNLEDQGKLERLLEWSEIGLSLTEDFQLVPEQSTSAFVVHHPEARYFATS</sequence>
<feature type="binding site" evidence="21 23">
    <location>
        <position position="322"/>
    </location>
    <ligand>
        <name>Zn(2+)</name>
        <dbReference type="ChEBI" id="CHEBI:29105"/>
    </ligand>
</feature>
<dbReference type="SUPFAM" id="SSF51717">
    <property type="entry name" value="Dihydropteroate synthetase-like"/>
    <property type="match status" value="1"/>
</dbReference>
<feature type="binding site" description="axial binding residue" evidence="21">
    <location>
        <position position="760"/>
    </location>
    <ligand>
        <name>methylcob(III)alamin</name>
        <dbReference type="ChEBI" id="CHEBI:28115"/>
    </ligand>
    <ligandPart>
        <name>Co</name>
        <dbReference type="ChEBI" id="CHEBI:27638"/>
    </ligandPart>
</feature>
<evidence type="ECO:0000256" key="11">
    <source>
        <dbReference type="ARBA" id="ARBA00022679"/>
    </source>
</evidence>
<dbReference type="NCBIfam" id="TIGR02082">
    <property type="entry name" value="metH"/>
    <property type="match status" value="1"/>
</dbReference>
<evidence type="ECO:0000256" key="19">
    <source>
        <dbReference type="NCBIfam" id="TIGR02082"/>
    </source>
</evidence>
<evidence type="ECO:0000256" key="8">
    <source>
        <dbReference type="ARBA" id="ARBA00022603"/>
    </source>
</evidence>
<dbReference type="InterPro" id="IPR000489">
    <property type="entry name" value="Pterin-binding_dom"/>
</dbReference>
<dbReference type="GO" id="GO:0046653">
    <property type="term" value="P:tetrahydrofolate metabolic process"/>
    <property type="evidence" value="ECO:0007669"/>
    <property type="project" value="TreeGrafter"/>
</dbReference>
<evidence type="ECO:0000256" key="1">
    <source>
        <dbReference type="ARBA" id="ARBA00001700"/>
    </source>
</evidence>
<keyword evidence="12 20" id="KW-0949">S-adenosyl-L-methionine</keyword>
<comment type="caution">
    <text evidence="31">The sequence shown here is derived from an EMBL/GenBank/DDBJ whole genome shotgun (WGS) entry which is preliminary data.</text>
</comment>
<evidence type="ECO:0000256" key="23">
    <source>
        <dbReference type="PROSITE-ProRule" id="PRU00333"/>
    </source>
</evidence>
<dbReference type="Pfam" id="PF02310">
    <property type="entry name" value="B12-binding"/>
    <property type="match status" value="1"/>
</dbReference>
<dbReference type="GO" id="GO:0031419">
    <property type="term" value="F:cobalamin binding"/>
    <property type="evidence" value="ECO:0007669"/>
    <property type="project" value="UniProtKB-UniRule"/>
</dbReference>
<dbReference type="GO" id="GO:0008270">
    <property type="term" value="F:zinc ion binding"/>
    <property type="evidence" value="ECO:0007669"/>
    <property type="project" value="UniProtKB-UniRule"/>
</dbReference>
<dbReference type="PROSITE" id="PS50972">
    <property type="entry name" value="PTERIN_BINDING"/>
    <property type="match status" value="1"/>
</dbReference>
<keyword evidence="14" id="KW-0677">Repeat</keyword>
<dbReference type="SUPFAM" id="SSF82282">
    <property type="entry name" value="Homocysteine S-methyltransferase"/>
    <property type="match status" value="1"/>
</dbReference>
<dbReference type="InterPro" id="IPR036589">
    <property type="entry name" value="HCY_dom_sf"/>
</dbReference>
<keyword evidence="11 20" id="KW-0808">Transferase</keyword>
<feature type="binding site" evidence="22">
    <location>
        <position position="861"/>
    </location>
    <ligand>
        <name>methylcob(III)alamin</name>
        <dbReference type="ChEBI" id="CHEBI:28115"/>
    </ligand>
</feature>
<keyword evidence="17 20" id="KW-0170">Cobalt</keyword>
<dbReference type="FunFam" id="1.10.1240.10:FF:000001">
    <property type="entry name" value="Methionine synthase"/>
    <property type="match status" value="1"/>
</dbReference>
<evidence type="ECO:0000259" key="29">
    <source>
        <dbReference type="PROSITE" id="PS51332"/>
    </source>
</evidence>
<comment type="similarity">
    <text evidence="5">Belongs to the vitamin-B12 dependent methionine synthase family.</text>
</comment>
<feature type="domain" description="Hcy-binding" evidence="26">
    <location>
        <begin position="32"/>
        <end position="336"/>
    </location>
</feature>
<reference evidence="31 32" key="1">
    <citation type="submission" date="2019-07" db="EMBL/GenBank/DDBJ databases">
        <title>Whole genome shotgun sequence of Oceanithermus desulfurans NBRC 100063.</title>
        <authorList>
            <person name="Hosoyama A."/>
            <person name="Uohara A."/>
            <person name="Ohji S."/>
            <person name="Ichikawa N."/>
        </authorList>
    </citation>
    <scope>NUCLEOTIDE SEQUENCE [LARGE SCALE GENOMIC DNA]</scope>
    <source>
        <strain evidence="31 32">NBRC 100063</strain>
    </source>
</reference>
<dbReference type="EC" id="2.1.1.13" evidence="6 19"/>
<evidence type="ECO:0000256" key="10">
    <source>
        <dbReference type="ARBA" id="ARBA00022628"/>
    </source>
</evidence>
<gene>
    <name evidence="31" type="ORF">ODE01S_03240</name>
</gene>
<dbReference type="GO" id="GO:0032259">
    <property type="term" value="P:methylation"/>
    <property type="evidence" value="ECO:0007669"/>
    <property type="project" value="UniProtKB-KW"/>
</dbReference>
<dbReference type="Gene3D" id="1.10.1240.10">
    <property type="entry name" value="Methionine synthase domain"/>
    <property type="match status" value="1"/>
</dbReference>
<feature type="binding site" evidence="21 23">
    <location>
        <position position="321"/>
    </location>
    <ligand>
        <name>Zn(2+)</name>
        <dbReference type="ChEBI" id="CHEBI:29105"/>
    </ligand>
</feature>
<keyword evidence="13 20" id="KW-0479">Metal-binding</keyword>
<feature type="compositionally biased region" description="Pro residues" evidence="25">
    <location>
        <begin position="898"/>
        <end position="909"/>
    </location>
</feature>
<feature type="binding site" evidence="21 23">
    <location>
        <position position="255"/>
    </location>
    <ligand>
        <name>Zn(2+)</name>
        <dbReference type="ChEBI" id="CHEBI:29105"/>
    </ligand>
</feature>
<dbReference type="InterPro" id="IPR006158">
    <property type="entry name" value="Cobalamin-bd"/>
</dbReference>
<dbReference type="InterPro" id="IPR036724">
    <property type="entry name" value="Cobalamin-bd_sf"/>
</dbReference>
<keyword evidence="24" id="KW-0175">Coiled coil</keyword>
<dbReference type="InterPro" id="IPR003759">
    <property type="entry name" value="Cbl-bd_cap"/>
</dbReference>
<dbReference type="GO" id="GO:0005829">
    <property type="term" value="C:cytosol"/>
    <property type="evidence" value="ECO:0007669"/>
    <property type="project" value="TreeGrafter"/>
</dbReference>
<dbReference type="GO" id="GO:0050667">
    <property type="term" value="P:homocysteine metabolic process"/>
    <property type="evidence" value="ECO:0007669"/>
    <property type="project" value="TreeGrafter"/>
</dbReference>
<keyword evidence="8 20" id="KW-0489">Methyltransferase</keyword>
<dbReference type="SMART" id="SM01018">
    <property type="entry name" value="B12-binding_2"/>
    <property type="match status" value="1"/>
</dbReference>
<dbReference type="Gene3D" id="3.40.50.280">
    <property type="entry name" value="Cobalamin-binding domain"/>
    <property type="match status" value="1"/>
</dbReference>
<evidence type="ECO:0000256" key="15">
    <source>
        <dbReference type="ARBA" id="ARBA00022833"/>
    </source>
</evidence>
<evidence type="ECO:0000256" key="9">
    <source>
        <dbReference type="ARBA" id="ARBA00022605"/>
    </source>
</evidence>
<comment type="function">
    <text evidence="18 20">Catalyzes the transfer of a methyl group from methyl-cobalamin to homocysteine, yielding enzyme-bound cob(I)alamin and methionine. Subsequently, remethylates the cofactor using methyltetrahydrofolate.</text>
</comment>
<evidence type="ECO:0000256" key="2">
    <source>
        <dbReference type="ARBA" id="ARBA00001947"/>
    </source>
</evidence>
<dbReference type="SUPFAM" id="SSF52242">
    <property type="entry name" value="Cobalamin (vitamin B12)-binding domain"/>
    <property type="match status" value="1"/>
</dbReference>
<dbReference type="InterPro" id="IPR036594">
    <property type="entry name" value="Meth_synthase_dom"/>
</dbReference>
<evidence type="ECO:0000256" key="5">
    <source>
        <dbReference type="ARBA" id="ARBA00010398"/>
    </source>
</evidence>
<dbReference type="GO" id="GO:0008705">
    <property type="term" value="F:methionine synthase activity"/>
    <property type="evidence" value="ECO:0007669"/>
    <property type="project" value="UniProtKB-UniRule"/>
</dbReference>
<evidence type="ECO:0000259" key="27">
    <source>
        <dbReference type="PROSITE" id="PS50972"/>
    </source>
</evidence>
<accession>A0A511RGX4</accession>
<evidence type="ECO:0000256" key="13">
    <source>
        <dbReference type="ARBA" id="ARBA00022723"/>
    </source>
</evidence>
<evidence type="ECO:0000256" key="3">
    <source>
        <dbReference type="ARBA" id="ARBA00001956"/>
    </source>
</evidence>
<dbReference type="PANTHER" id="PTHR45833:SF1">
    <property type="entry name" value="METHIONINE SYNTHASE"/>
    <property type="match status" value="1"/>
</dbReference>
<dbReference type="InterPro" id="IPR037010">
    <property type="entry name" value="VitB12-dep_Met_synth_activ_sf"/>
</dbReference>
<dbReference type="FunFam" id="3.20.20.20:FF:000007">
    <property type="entry name" value="Methionine synthase"/>
    <property type="match status" value="1"/>
</dbReference>
<comment type="domain">
    <text evidence="20">Modular enzyme with four functionally distinct domains. The isolated Hcy-binding domain catalyzes methyl transfer from free methylcobalamin to homocysteine. The Hcy-binding domain in association with the pterin-binding domain catalyzes the methylation of cob(I)alamin by methyltetrahydrofolate and the methylation of homocysteine. The B12-binding domain binds the cofactor. The AdoMet activation domain binds S-adenosyl-L-methionine. Under aerobic conditions cob(I)alamin can be converted to inactive cob(II)alamin. Reductive methylation by S-adenosyl-L-methionine and flavodoxin regenerates methylcobalamin.</text>
</comment>
<dbReference type="RefSeq" id="WP_147145156.1">
    <property type="nucleotide sequence ID" value="NZ_BJXN01000002.1"/>
</dbReference>
<feature type="coiled-coil region" evidence="24">
    <location>
        <begin position="669"/>
        <end position="696"/>
    </location>
</feature>
<evidence type="ECO:0000256" key="6">
    <source>
        <dbReference type="ARBA" id="ARBA00012032"/>
    </source>
</evidence>
<dbReference type="PROSITE" id="PS51337">
    <property type="entry name" value="B12_BINDING_NTER"/>
    <property type="match status" value="1"/>
</dbReference>
<keyword evidence="9 20" id="KW-0028">Amino-acid biosynthesis</keyword>
<evidence type="ECO:0000259" key="26">
    <source>
        <dbReference type="PROSITE" id="PS50970"/>
    </source>
</evidence>
<feature type="compositionally biased region" description="Basic and acidic residues" evidence="25">
    <location>
        <begin position="876"/>
        <end position="889"/>
    </location>
</feature>
<evidence type="ECO:0000256" key="24">
    <source>
        <dbReference type="SAM" id="Coils"/>
    </source>
</evidence>
<dbReference type="PROSITE" id="PS51332">
    <property type="entry name" value="B12_BINDING"/>
    <property type="match status" value="1"/>
</dbReference>
<feature type="domain" description="Pterin-binding" evidence="27">
    <location>
        <begin position="369"/>
        <end position="625"/>
    </location>
</feature>
<dbReference type="Gene3D" id="3.20.20.20">
    <property type="entry name" value="Dihydropteroate synthase-like"/>
    <property type="match status" value="1"/>
</dbReference>
<comment type="cofactor">
    <cofactor evidence="2 20 23">
        <name>Zn(2+)</name>
        <dbReference type="ChEBI" id="CHEBI:29105"/>
    </cofactor>
</comment>
<dbReference type="SUPFAM" id="SSF47644">
    <property type="entry name" value="Methionine synthase domain"/>
    <property type="match status" value="1"/>
</dbReference>
<evidence type="ECO:0000313" key="31">
    <source>
        <dbReference type="EMBL" id="GEM88890.1"/>
    </source>
</evidence>
<dbReference type="AlphaFoldDB" id="A0A511RGX4"/>
<feature type="binding site" evidence="22">
    <location>
        <position position="805"/>
    </location>
    <ligand>
        <name>methylcob(III)alamin</name>
        <dbReference type="ChEBI" id="CHEBI:28115"/>
    </ligand>
</feature>
<feature type="binding site" evidence="22">
    <location>
        <position position="1130"/>
    </location>
    <ligand>
        <name>S-adenosyl-L-methionine</name>
        <dbReference type="ChEBI" id="CHEBI:59789"/>
    </ligand>
</feature>
<organism evidence="31 32">
    <name type="scientific">Oceanithermus desulfurans NBRC 100063</name>
    <dbReference type="NCBI Taxonomy" id="1227550"/>
    <lineage>
        <taxon>Bacteria</taxon>
        <taxon>Thermotogati</taxon>
        <taxon>Deinococcota</taxon>
        <taxon>Deinococci</taxon>
        <taxon>Thermales</taxon>
        <taxon>Thermaceae</taxon>
        <taxon>Oceanithermus</taxon>
    </lineage>
</organism>
<evidence type="ECO:0000256" key="20">
    <source>
        <dbReference type="PIRNR" id="PIRNR000381"/>
    </source>
</evidence>
<evidence type="ECO:0000259" key="30">
    <source>
        <dbReference type="PROSITE" id="PS51337"/>
    </source>
</evidence>
<dbReference type="PANTHER" id="PTHR45833">
    <property type="entry name" value="METHIONINE SYNTHASE"/>
    <property type="match status" value="1"/>
</dbReference>
<evidence type="ECO:0000256" key="14">
    <source>
        <dbReference type="ARBA" id="ARBA00022737"/>
    </source>
</evidence>
<name>A0A511RGX4_9DEIN</name>
<dbReference type="Pfam" id="PF00809">
    <property type="entry name" value="Pterin_bind"/>
    <property type="match status" value="1"/>
</dbReference>
<evidence type="ECO:0000259" key="28">
    <source>
        <dbReference type="PROSITE" id="PS50974"/>
    </source>
</evidence>